<evidence type="ECO:0000313" key="3">
    <source>
        <dbReference type="Proteomes" id="UP001150238"/>
    </source>
</evidence>
<feature type="region of interest" description="Disordered" evidence="1">
    <location>
        <begin position="81"/>
        <end position="127"/>
    </location>
</feature>
<organism evidence="2 3">
    <name type="scientific">Lentinula lateritia</name>
    <dbReference type="NCBI Taxonomy" id="40482"/>
    <lineage>
        <taxon>Eukaryota</taxon>
        <taxon>Fungi</taxon>
        <taxon>Dikarya</taxon>
        <taxon>Basidiomycota</taxon>
        <taxon>Agaricomycotina</taxon>
        <taxon>Agaricomycetes</taxon>
        <taxon>Agaricomycetidae</taxon>
        <taxon>Agaricales</taxon>
        <taxon>Marasmiineae</taxon>
        <taxon>Omphalotaceae</taxon>
        <taxon>Lentinula</taxon>
    </lineage>
</organism>
<evidence type="ECO:0000256" key="1">
    <source>
        <dbReference type="SAM" id="MobiDB-lite"/>
    </source>
</evidence>
<reference evidence="2" key="2">
    <citation type="journal article" date="2023" name="Proc. Natl. Acad. Sci. U.S.A.">
        <title>A global phylogenomic analysis of the shiitake genus Lentinula.</title>
        <authorList>
            <person name="Sierra-Patev S."/>
            <person name="Min B."/>
            <person name="Naranjo-Ortiz M."/>
            <person name="Looney B."/>
            <person name="Konkel Z."/>
            <person name="Slot J.C."/>
            <person name="Sakamoto Y."/>
            <person name="Steenwyk J.L."/>
            <person name="Rokas A."/>
            <person name="Carro J."/>
            <person name="Camarero S."/>
            <person name="Ferreira P."/>
            <person name="Molpeceres G."/>
            <person name="Ruiz-Duenas F.J."/>
            <person name="Serrano A."/>
            <person name="Henrissat B."/>
            <person name="Drula E."/>
            <person name="Hughes K.W."/>
            <person name="Mata J.L."/>
            <person name="Ishikawa N.K."/>
            <person name="Vargas-Isla R."/>
            <person name="Ushijima S."/>
            <person name="Smith C.A."/>
            <person name="Donoghue J."/>
            <person name="Ahrendt S."/>
            <person name="Andreopoulos W."/>
            <person name="He G."/>
            <person name="LaButti K."/>
            <person name="Lipzen A."/>
            <person name="Ng V."/>
            <person name="Riley R."/>
            <person name="Sandor L."/>
            <person name="Barry K."/>
            <person name="Martinez A.T."/>
            <person name="Xiao Y."/>
            <person name="Gibbons J.G."/>
            <person name="Terashima K."/>
            <person name="Grigoriev I.V."/>
            <person name="Hibbett D."/>
        </authorList>
    </citation>
    <scope>NUCLEOTIDE SEQUENCE</scope>
    <source>
        <strain evidence="2">Sp2 HRB7682 ss15</strain>
    </source>
</reference>
<protein>
    <submittedName>
        <fullName evidence="2">Uncharacterized protein</fullName>
    </submittedName>
</protein>
<dbReference type="EMBL" id="JANVFS010000012">
    <property type="protein sequence ID" value="KAJ4484379.1"/>
    <property type="molecule type" value="Genomic_DNA"/>
</dbReference>
<gene>
    <name evidence="2" type="ORF">C8J55DRAFT_488290</name>
</gene>
<accession>A0A9W9DT31</accession>
<dbReference type="Proteomes" id="UP001150238">
    <property type="component" value="Unassembled WGS sequence"/>
</dbReference>
<proteinExistence type="predicted"/>
<reference evidence="2" key="1">
    <citation type="submission" date="2022-08" db="EMBL/GenBank/DDBJ databases">
        <authorList>
            <consortium name="DOE Joint Genome Institute"/>
            <person name="Min B."/>
            <person name="Riley R."/>
            <person name="Sierra-Patev S."/>
            <person name="Naranjo-Ortiz M."/>
            <person name="Looney B."/>
            <person name="Konkel Z."/>
            <person name="Slot J.C."/>
            <person name="Sakamoto Y."/>
            <person name="Steenwyk J.L."/>
            <person name="Rokas A."/>
            <person name="Carro J."/>
            <person name="Camarero S."/>
            <person name="Ferreira P."/>
            <person name="Molpeceres G."/>
            <person name="Ruiz-Duenas F.J."/>
            <person name="Serrano A."/>
            <person name="Henrissat B."/>
            <person name="Drula E."/>
            <person name="Hughes K.W."/>
            <person name="Mata J.L."/>
            <person name="Ishikawa N.K."/>
            <person name="Vargas-Isla R."/>
            <person name="Ushijima S."/>
            <person name="Smith C.A."/>
            <person name="Ahrendt S."/>
            <person name="Andreopoulos W."/>
            <person name="He G."/>
            <person name="Labutti K."/>
            <person name="Lipzen A."/>
            <person name="Ng V."/>
            <person name="Sandor L."/>
            <person name="Barry K."/>
            <person name="Martinez A.T."/>
            <person name="Xiao Y."/>
            <person name="Gibbons J.G."/>
            <person name="Terashima K."/>
            <person name="Hibbett D.S."/>
            <person name="Grigoriev I.V."/>
        </authorList>
    </citation>
    <scope>NUCLEOTIDE SEQUENCE</scope>
    <source>
        <strain evidence="2">Sp2 HRB7682 ss15</strain>
    </source>
</reference>
<evidence type="ECO:0000313" key="2">
    <source>
        <dbReference type="EMBL" id="KAJ4484379.1"/>
    </source>
</evidence>
<name>A0A9W9DT31_9AGAR</name>
<sequence>MEWKKILLGSPLDFPFATKTMMEDLMKASSGPPATGMNVAPPNVMGGGFHNFQVDMGSNQTPQQQSGEGTVTPQMLHVGVSDDRGGLEDVDDNGSIKADDKWSSAPVSSGHNAEYVGPGDEEGPQASDGESAVLLLGALHRRYMRVETVMWNYFTSTTGVLWIRWDIKVELRENQDLEAEMEKMKDCVGGMYERHVVLYMMFIDAPGKIGRYKGTANVYHSGGGPERLMADEYNDELRGNMIFGTNVRSGGGIGVDPNATRRADLLEWALGERYQRVRTVWWNFVVTCENELCLQWRLIIELKDIQDIQQEVKSMEACVGVLWCRKRTYDATRNENTVTQITCLVDGTEFLCRRSGGVVPKNESNAKKVNAAVQCTKQ</sequence>
<comment type="caution">
    <text evidence="2">The sequence shown here is derived from an EMBL/GenBank/DDBJ whole genome shotgun (WGS) entry which is preliminary data.</text>
</comment>
<dbReference type="AlphaFoldDB" id="A0A9W9DT31"/>